<dbReference type="GO" id="GO:0018576">
    <property type="term" value="F:catechol 1,2-dioxygenase activity"/>
    <property type="evidence" value="ECO:0007669"/>
    <property type="project" value="InterPro"/>
</dbReference>
<comment type="similarity">
    <text evidence="2">Belongs to the intradiol ring-cleavage dioxygenase family.</text>
</comment>
<dbReference type="Pfam" id="PF00775">
    <property type="entry name" value="Dioxygenase_C"/>
    <property type="match status" value="1"/>
</dbReference>
<dbReference type="EMBL" id="GL877015">
    <property type="protein sequence ID" value="KLU92901.1"/>
    <property type="molecule type" value="Genomic_DNA"/>
</dbReference>
<dbReference type="Proteomes" id="UP000011715">
    <property type="component" value="Unassembled WGS sequence"/>
</dbReference>
<proteinExistence type="inferred from homology"/>
<evidence type="ECO:0000259" key="7">
    <source>
        <dbReference type="Pfam" id="PF00775"/>
    </source>
</evidence>
<dbReference type="PANTHER" id="PTHR33711:SF7">
    <property type="entry name" value="INTRADIOL RING-CLEAVAGE DIOXYGENASES DOMAIN-CONTAINING PROTEIN-RELATED"/>
    <property type="match status" value="1"/>
</dbReference>
<dbReference type="EMBL" id="ADBL01002944">
    <property type="status" value="NOT_ANNOTATED_CDS"/>
    <property type="molecule type" value="Genomic_DNA"/>
</dbReference>
<dbReference type="CDD" id="cd03461">
    <property type="entry name" value="1_2-HQD"/>
    <property type="match status" value="1"/>
</dbReference>
<evidence type="ECO:0000313" key="11">
    <source>
        <dbReference type="Proteomes" id="UP000011715"/>
    </source>
</evidence>
<evidence type="ECO:0000313" key="10">
    <source>
        <dbReference type="EnsemblFungi" id="MAPG_11756T0"/>
    </source>
</evidence>
<dbReference type="InterPro" id="IPR007535">
    <property type="entry name" value="Catechol_dOase_N"/>
</dbReference>
<keyword evidence="5" id="KW-0560">Oxidoreductase</keyword>
<evidence type="ECO:0000256" key="6">
    <source>
        <dbReference type="ARBA" id="ARBA00023004"/>
    </source>
</evidence>
<evidence type="ECO:0000256" key="4">
    <source>
        <dbReference type="ARBA" id="ARBA00022964"/>
    </source>
</evidence>
<reference evidence="9" key="3">
    <citation type="submission" date="2011-03" db="EMBL/GenBank/DDBJ databases">
        <title>Annotation of Magnaporthe poae ATCC 64411.</title>
        <authorList>
            <person name="Ma L.-J."/>
            <person name="Dead R."/>
            <person name="Young S.K."/>
            <person name="Zeng Q."/>
            <person name="Gargeya S."/>
            <person name="Fitzgerald M."/>
            <person name="Haas B."/>
            <person name="Abouelleil A."/>
            <person name="Alvarado L."/>
            <person name="Arachchi H.M."/>
            <person name="Berlin A."/>
            <person name="Brown A."/>
            <person name="Chapman S.B."/>
            <person name="Chen Z."/>
            <person name="Dunbar C."/>
            <person name="Freedman E."/>
            <person name="Gearin G."/>
            <person name="Gellesch M."/>
            <person name="Goldberg J."/>
            <person name="Griggs A."/>
            <person name="Gujja S."/>
            <person name="Heiman D."/>
            <person name="Howarth C."/>
            <person name="Larson L."/>
            <person name="Lui A."/>
            <person name="MacDonald P.J.P."/>
            <person name="Mehta T."/>
            <person name="Montmayeur A."/>
            <person name="Murphy C."/>
            <person name="Neiman D."/>
            <person name="Pearson M."/>
            <person name="Priest M."/>
            <person name="Roberts A."/>
            <person name="Saif S."/>
            <person name="Shea T."/>
            <person name="Shenoy N."/>
            <person name="Sisk P."/>
            <person name="Stolte C."/>
            <person name="Sykes S."/>
            <person name="Yandava C."/>
            <person name="Wortman J."/>
            <person name="Nusbaum C."/>
            <person name="Birren B."/>
        </authorList>
    </citation>
    <scope>NUCLEOTIDE SEQUENCE</scope>
    <source>
        <strain evidence="9">ATCC 64411</strain>
    </source>
</reference>
<dbReference type="OMA" id="AMGPKTT"/>
<reference evidence="10" key="5">
    <citation type="submission" date="2015-06" db="UniProtKB">
        <authorList>
            <consortium name="EnsemblFungi"/>
        </authorList>
    </citation>
    <scope>IDENTIFICATION</scope>
    <source>
        <strain evidence="10">ATCC 64411</strain>
    </source>
</reference>
<dbReference type="eggNOG" id="ENOG502QU2V">
    <property type="taxonomic scope" value="Eukaryota"/>
</dbReference>
<dbReference type="InterPro" id="IPR015889">
    <property type="entry name" value="Intradiol_dOase_core"/>
</dbReference>
<protein>
    <submittedName>
        <fullName evidence="9">Hydroxyquinol 1,2-dioxygenase</fullName>
    </submittedName>
</protein>
<reference evidence="11" key="2">
    <citation type="submission" date="2010-05" db="EMBL/GenBank/DDBJ databases">
        <title>The genome sequence of Magnaporthe poae strain ATCC 64411.</title>
        <authorList>
            <person name="Ma L.-J."/>
            <person name="Dead R."/>
            <person name="Young S."/>
            <person name="Zeng Q."/>
            <person name="Koehrsen M."/>
            <person name="Alvarado L."/>
            <person name="Berlin A."/>
            <person name="Chapman S.B."/>
            <person name="Chen Z."/>
            <person name="Freedman E."/>
            <person name="Gellesch M."/>
            <person name="Goldberg J."/>
            <person name="Griggs A."/>
            <person name="Gujja S."/>
            <person name="Heilman E.R."/>
            <person name="Heiman D."/>
            <person name="Hepburn T."/>
            <person name="Howarth C."/>
            <person name="Jen D."/>
            <person name="Larson L."/>
            <person name="Mehta T."/>
            <person name="Neiman D."/>
            <person name="Pearson M."/>
            <person name="Roberts A."/>
            <person name="Saif S."/>
            <person name="Shea T."/>
            <person name="Shenoy N."/>
            <person name="Sisk P."/>
            <person name="Stolte C."/>
            <person name="Sykes S."/>
            <person name="Walk T."/>
            <person name="White J."/>
            <person name="Yandava C."/>
            <person name="Haas B."/>
            <person name="Nusbaum C."/>
            <person name="Birren B."/>
        </authorList>
    </citation>
    <scope>NUCLEOTIDE SEQUENCE [LARGE SCALE GENOMIC DNA]</scope>
    <source>
        <strain evidence="11">ATCC 64411 / 73-15</strain>
    </source>
</reference>
<dbReference type="STRING" id="644358.A0A0C4EG39"/>
<evidence type="ECO:0000256" key="2">
    <source>
        <dbReference type="ARBA" id="ARBA00007825"/>
    </source>
</evidence>
<keyword evidence="3" id="KW-0479">Metal-binding</keyword>
<evidence type="ECO:0000256" key="1">
    <source>
        <dbReference type="ARBA" id="ARBA00001965"/>
    </source>
</evidence>
<evidence type="ECO:0000256" key="5">
    <source>
        <dbReference type="ARBA" id="ARBA00023002"/>
    </source>
</evidence>
<feature type="domain" description="Intradiol ring-cleavage dioxygenases" evidence="7">
    <location>
        <begin position="120"/>
        <end position="298"/>
    </location>
</feature>
<gene>
    <name evidence="9" type="ORF">MAPG_11756</name>
</gene>
<keyword evidence="6" id="KW-0408">Iron</keyword>
<dbReference type="InterPro" id="IPR050770">
    <property type="entry name" value="Intradiol_RC_Dioxygenase"/>
</dbReference>
<dbReference type="EnsemblFungi" id="MAPG_11756T0">
    <property type="protein sequence ID" value="MAPG_11756T0"/>
    <property type="gene ID" value="MAPG_11756"/>
</dbReference>
<keyword evidence="4 9" id="KW-0223">Dioxygenase</keyword>
<dbReference type="GO" id="GO:0008199">
    <property type="term" value="F:ferric iron binding"/>
    <property type="evidence" value="ECO:0007669"/>
    <property type="project" value="InterPro"/>
</dbReference>
<dbReference type="PANTHER" id="PTHR33711">
    <property type="entry name" value="DIOXYGENASE, PUTATIVE (AFU_ORTHOLOGUE AFUA_2G02910)-RELATED"/>
    <property type="match status" value="1"/>
</dbReference>
<dbReference type="VEuPathDB" id="FungiDB:MAPG_11756"/>
<name>A0A0C4EG39_MAGP6</name>
<accession>A0A0C4EG39</accession>
<dbReference type="AlphaFoldDB" id="A0A0C4EG39"/>
<evidence type="ECO:0000256" key="3">
    <source>
        <dbReference type="ARBA" id="ARBA00022723"/>
    </source>
</evidence>
<dbReference type="Pfam" id="PF04444">
    <property type="entry name" value="Dioxygenase_N"/>
    <property type="match status" value="1"/>
</dbReference>
<dbReference type="GO" id="GO:0009712">
    <property type="term" value="P:catechol-containing compound metabolic process"/>
    <property type="evidence" value="ECO:0007669"/>
    <property type="project" value="InterPro"/>
</dbReference>
<dbReference type="InterPro" id="IPR000627">
    <property type="entry name" value="Intradiol_dOase_C"/>
</dbReference>
<dbReference type="OrthoDB" id="5238185at2759"/>
<keyword evidence="11" id="KW-1185">Reference proteome</keyword>
<comment type="cofactor">
    <cofactor evidence="1">
        <name>Fe(3+)</name>
        <dbReference type="ChEBI" id="CHEBI:29034"/>
    </cofactor>
</comment>
<reference evidence="9" key="1">
    <citation type="submission" date="2010-05" db="EMBL/GenBank/DDBJ databases">
        <title>The Genome Sequence of Magnaporthe poae strain ATCC 64411.</title>
        <authorList>
            <consortium name="The Broad Institute Genome Sequencing Platform"/>
            <consortium name="Broad Institute Genome Sequencing Center for Infectious Disease"/>
            <person name="Ma L.-J."/>
            <person name="Dead R."/>
            <person name="Young S."/>
            <person name="Zeng Q."/>
            <person name="Koehrsen M."/>
            <person name="Alvarado L."/>
            <person name="Berlin A."/>
            <person name="Chapman S.B."/>
            <person name="Chen Z."/>
            <person name="Freedman E."/>
            <person name="Gellesch M."/>
            <person name="Goldberg J."/>
            <person name="Griggs A."/>
            <person name="Gujja S."/>
            <person name="Heilman E.R."/>
            <person name="Heiman D."/>
            <person name="Hepburn T."/>
            <person name="Howarth C."/>
            <person name="Jen D."/>
            <person name="Larson L."/>
            <person name="Mehta T."/>
            <person name="Neiman D."/>
            <person name="Pearson M."/>
            <person name="Roberts A."/>
            <person name="Saif S."/>
            <person name="Shea T."/>
            <person name="Shenoy N."/>
            <person name="Sisk P."/>
            <person name="Stolte C."/>
            <person name="Sykes S."/>
            <person name="Walk T."/>
            <person name="White J."/>
            <person name="Yandava C."/>
            <person name="Haas B."/>
            <person name="Nusbaum C."/>
            <person name="Birren B."/>
        </authorList>
    </citation>
    <scope>NUCLEOTIDE SEQUENCE</scope>
    <source>
        <strain evidence="9">ATCC 64411</strain>
    </source>
</reference>
<evidence type="ECO:0000313" key="9">
    <source>
        <dbReference type="EMBL" id="KLU92901.1"/>
    </source>
</evidence>
<reference evidence="10" key="4">
    <citation type="journal article" date="2015" name="G3 (Bethesda)">
        <title>Genome sequences of three phytopathogenic species of the Magnaporthaceae family of fungi.</title>
        <authorList>
            <person name="Okagaki L.H."/>
            <person name="Nunes C.C."/>
            <person name="Sailsbery J."/>
            <person name="Clay B."/>
            <person name="Brown D."/>
            <person name="John T."/>
            <person name="Oh Y."/>
            <person name="Young N."/>
            <person name="Fitzgerald M."/>
            <person name="Haas B.J."/>
            <person name="Zeng Q."/>
            <person name="Young S."/>
            <person name="Adiconis X."/>
            <person name="Fan L."/>
            <person name="Levin J.Z."/>
            <person name="Mitchell T.K."/>
            <person name="Okubara P.A."/>
            <person name="Farman M.L."/>
            <person name="Kohn L.M."/>
            <person name="Birren B."/>
            <person name="Ma L.-J."/>
            <person name="Dean R.A."/>
        </authorList>
    </citation>
    <scope>NUCLEOTIDE SEQUENCE</scope>
    <source>
        <strain evidence="10">ATCC 64411 / 73-15</strain>
    </source>
</reference>
<dbReference type="SUPFAM" id="SSF49482">
    <property type="entry name" value="Aromatic compound dioxygenase"/>
    <property type="match status" value="1"/>
</dbReference>
<organism evidence="10 11">
    <name type="scientific">Magnaporthiopsis poae (strain ATCC 64411 / 73-15)</name>
    <name type="common">Kentucky bluegrass fungus</name>
    <name type="synonym">Magnaporthe poae</name>
    <dbReference type="NCBI Taxonomy" id="644358"/>
    <lineage>
        <taxon>Eukaryota</taxon>
        <taxon>Fungi</taxon>
        <taxon>Dikarya</taxon>
        <taxon>Ascomycota</taxon>
        <taxon>Pezizomycotina</taxon>
        <taxon>Sordariomycetes</taxon>
        <taxon>Sordariomycetidae</taxon>
        <taxon>Magnaporthales</taxon>
        <taxon>Magnaporthaceae</taxon>
        <taxon>Magnaporthiopsis</taxon>
    </lineage>
</organism>
<sequence>MSTSTPHADKPAVVPGVLGPEFTDGVIASIGPGASPRLREVMAGLIRHVHDFAREVHLTHPEWLAAVDLINRAGRMSDGKRNEGQLLCDVIGLESLVDNITYQAATAAGQTGPTASAILGPFWRADTPARPNGSTITFDTPVDASVVYMHGVVSCSKTGKPIVGAAVDVWQASTNGMYEQQDPKQREYNLRGVFTTDEQGRYSLYCIRPTPYPVPSDGPAGELLKMLDRHPWRPAHIHLMVRAENFNPITTQIFDKDSKYLDNDSVFAVKDDLAVDFKPRDGDDQAKLELQYDVRLEPSA</sequence>
<dbReference type="InterPro" id="IPR039390">
    <property type="entry name" value="1_2-HQD/HQD"/>
</dbReference>
<evidence type="ECO:0000259" key="8">
    <source>
        <dbReference type="Pfam" id="PF04444"/>
    </source>
</evidence>
<feature type="domain" description="Catechol dioxygenase N-terminal" evidence="8">
    <location>
        <begin position="36"/>
        <end position="108"/>
    </location>
</feature>
<dbReference type="Gene3D" id="2.60.130.10">
    <property type="entry name" value="Aromatic compound dioxygenase"/>
    <property type="match status" value="1"/>
</dbReference>